<comment type="caution">
    <text evidence="3">The sequence shown here is derived from an EMBL/GenBank/DDBJ whole genome shotgun (WGS) entry which is preliminary data.</text>
</comment>
<keyword evidence="1" id="KW-0472">Membrane</keyword>
<feature type="domain" description="DUF6754" evidence="2">
    <location>
        <begin position="2"/>
        <end position="91"/>
    </location>
</feature>
<feature type="transmembrane region" description="Helical" evidence="1">
    <location>
        <begin position="72"/>
        <end position="90"/>
    </location>
</feature>
<dbReference type="Pfam" id="PF20539">
    <property type="entry name" value="DUF6754"/>
    <property type="match status" value="1"/>
</dbReference>
<organism evidence="3">
    <name type="scientific">bioreactor metagenome</name>
    <dbReference type="NCBI Taxonomy" id="1076179"/>
    <lineage>
        <taxon>unclassified sequences</taxon>
        <taxon>metagenomes</taxon>
        <taxon>ecological metagenomes</taxon>
    </lineage>
</organism>
<evidence type="ECO:0000259" key="2">
    <source>
        <dbReference type="Pfam" id="PF20539"/>
    </source>
</evidence>
<name>A0A645CQ07_9ZZZZ</name>
<sequence length="93" mass="9590">MLIGNFGAEAGLLSTASEEQGSMTLAASDSLPAQAVFFATTEKPLIGEELFALPAYLQADAVHCASLTTQDMLRGLVVLIILGGAILKILGVL</sequence>
<protein>
    <recommendedName>
        <fullName evidence="2">DUF6754 domain-containing protein</fullName>
    </recommendedName>
</protein>
<keyword evidence="1" id="KW-1133">Transmembrane helix</keyword>
<evidence type="ECO:0000256" key="1">
    <source>
        <dbReference type="SAM" id="Phobius"/>
    </source>
</evidence>
<reference evidence="3" key="1">
    <citation type="submission" date="2019-08" db="EMBL/GenBank/DDBJ databases">
        <authorList>
            <person name="Kucharzyk K."/>
            <person name="Murdoch R.W."/>
            <person name="Higgins S."/>
            <person name="Loffler F."/>
        </authorList>
    </citation>
    <scope>NUCLEOTIDE SEQUENCE</scope>
</reference>
<evidence type="ECO:0000313" key="3">
    <source>
        <dbReference type="EMBL" id="MPM78964.1"/>
    </source>
</evidence>
<keyword evidence="1" id="KW-0812">Transmembrane</keyword>
<dbReference type="EMBL" id="VSSQ01029015">
    <property type="protein sequence ID" value="MPM78964.1"/>
    <property type="molecule type" value="Genomic_DNA"/>
</dbReference>
<dbReference type="AlphaFoldDB" id="A0A645CQ07"/>
<gene>
    <name evidence="3" type="ORF">SDC9_125979</name>
</gene>
<dbReference type="InterPro" id="IPR046642">
    <property type="entry name" value="DUF6754"/>
</dbReference>
<proteinExistence type="predicted"/>
<accession>A0A645CQ07</accession>